<organism evidence="3 4">
    <name type="scientific">Candolleomyces eurysporus</name>
    <dbReference type="NCBI Taxonomy" id="2828524"/>
    <lineage>
        <taxon>Eukaryota</taxon>
        <taxon>Fungi</taxon>
        <taxon>Dikarya</taxon>
        <taxon>Basidiomycota</taxon>
        <taxon>Agaricomycotina</taxon>
        <taxon>Agaricomycetes</taxon>
        <taxon>Agaricomycetidae</taxon>
        <taxon>Agaricales</taxon>
        <taxon>Agaricineae</taxon>
        <taxon>Psathyrellaceae</taxon>
        <taxon>Candolleomyces</taxon>
    </lineage>
</organism>
<comment type="caution">
    <text evidence="3">The sequence shown here is derived from an EMBL/GenBank/DDBJ whole genome shotgun (WGS) entry which is preliminary data.</text>
</comment>
<feature type="region of interest" description="Disordered" evidence="1">
    <location>
        <begin position="196"/>
        <end position="229"/>
    </location>
</feature>
<proteinExistence type="predicted"/>
<dbReference type="InterPro" id="IPR046896">
    <property type="entry name" value="Cup1-like_N"/>
</dbReference>
<reference evidence="3" key="1">
    <citation type="submission" date="2022-06" db="EMBL/GenBank/DDBJ databases">
        <title>Genome Sequence of Candolleomyces eurysporus.</title>
        <authorList>
            <person name="Buettner E."/>
        </authorList>
    </citation>
    <scope>NUCLEOTIDE SEQUENCE</scope>
    <source>
        <strain evidence="3">VTCC 930004</strain>
    </source>
</reference>
<sequence>MLAPSGAPHLKTRIKRATKGLRRLRAANAGDYKAFESVLDVAYGRKGKLKWELLEPVLNDPNAPLPPRIIPQVENSRPPVYSKPLVALLTHAQSMATRPLRKDAWTSAKLLPARADPCSEEAHIFGPFSKRREYNMQWKFFRTEKAKVLPPLEATVAPALQDGAVNPGNSGPRPLAFQNLGVLTDIERLVGTAVPPPLTRKERKAAKASAAKVDANSDPSRPPRHPSRWVRRRYRALLAKVPVLTYTPKPGQTEEGSYSVRLSDRAAGQAAASNITLREIDDVNLAWLQLGMEENTSNKNKTQKPKDKTSKNDSNAGEGVRD</sequence>
<dbReference type="EMBL" id="JANBPK010001444">
    <property type="protein sequence ID" value="KAJ2923038.1"/>
    <property type="molecule type" value="Genomic_DNA"/>
</dbReference>
<dbReference type="Proteomes" id="UP001140091">
    <property type="component" value="Unassembled WGS sequence"/>
</dbReference>
<dbReference type="AlphaFoldDB" id="A0A9W8IZU0"/>
<keyword evidence="4" id="KW-1185">Reference proteome</keyword>
<feature type="non-terminal residue" evidence="3">
    <location>
        <position position="322"/>
    </location>
</feature>
<protein>
    <recommendedName>
        <fullName evidence="2">LYR motif-containing protein Cup1-like N-terminal domain-containing protein</fullName>
    </recommendedName>
</protein>
<name>A0A9W8IZU0_9AGAR</name>
<gene>
    <name evidence="3" type="ORF">H1R20_g14053</name>
</gene>
<dbReference type="Pfam" id="PF20263">
    <property type="entry name" value="LYRM2-like"/>
    <property type="match status" value="1"/>
</dbReference>
<feature type="domain" description="LYR motif-containing protein Cup1-like N-terminal" evidence="2">
    <location>
        <begin position="10"/>
        <end position="54"/>
    </location>
</feature>
<evidence type="ECO:0000259" key="2">
    <source>
        <dbReference type="Pfam" id="PF20263"/>
    </source>
</evidence>
<accession>A0A9W8IZU0</accession>
<dbReference type="OrthoDB" id="198652at2759"/>
<evidence type="ECO:0000256" key="1">
    <source>
        <dbReference type="SAM" id="MobiDB-lite"/>
    </source>
</evidence>
<feature type="region of interest" description="Disordered" evidence="1">
    <location>
        <begin position="293"/>
        <end position="322"/>
    </location>
</feature>
<evidence type="ECO:0000313" key="3">
    <source>
        <dbReference type="EMBL" id="KAJ2923038.1"/>
    </source>
</evidence>
<evidence type="ECO:0000313" key="4">
    <source>
        <dbReference type="Proteomes" id="UP001140091"/>
    </source>
</evidence>